<keyword evidence="9" id="KW-1185">Reference proteome</keyword>
<evidence type="ECO:0000256" key="5">
    <source>
        <dbReference type="ARBA" id="ARBA00023235"/>
    </source>
</evidence>
<comment type="caution">
    <text evidence="8">The sequence shown here is derived from an EMBL/GenBank/DDBJ whole genome shotgun (WGS) entry which is preliminary data.</text>
</comment>
<dbReference type="GO" id="GO:0005737">
    <property type="term" value="C:cytoplasm"/>
    <property type="evidence" value="ECO:0007669"/>
    <property type="project" value="TreeGrafter"/>
</dbReference>
<proteinExistence type="predicted"/>
<organism evidence="8 9">
    <name type="scientific">Nitzschia inconspicua</name>
    <dbReference type="NCBI Taxonomy" id="303405"/>
    <lineage>
        <taxon>Eukaryota</taxon>
        <taxon>Sar</taxon>
        <taxon>Stramenopiles</taxon>
        <taxon>Ochrophyta</taxon>
        <taxon>Bacillariophyta</taxon>
        <taxon>Bacillariophyceae</taxon>
        <taxon>Bacillariophycidae</taxon>
        <taxon>Bacillariales</taxon>
        <taxon>Bacillariaceae</taxon>
        <taxon>Nitzschia</taxon>
    </lineage>
</organism>
<evidence type="ECO:0000313" key="9">
    <source>
        <dbReference type="Proteomes" id="UP000693970"/>
    </source>
</evidence>
<dbReference type="PANTHER" id="PTHR11071:SF561">
    <property type="entry name" value="PEPTIDYL-PROLYL CIS-TRANS ISOMERASE D-RELATED"/>
    <property type="match status" value="1"/>
</dbReference>
<dbReference type="GO" id="GO:0003755">
    <property type="term" value="F:peptidyl-prolyl cis-trans isomerase activity"/>
    <property type="evidence" value="ECO:0007669"/>
    <property type="project" value="UniProtKB-KW"/>
</dbReference>
<dbReference type="PANTHER" id="PTHR11071">
    <property type="entry name" value="PEPTIDYL-PROLYL CIS-TRANS ISOMERASE"/>
    <property type="match status" value="1"/>
</dbReference>
<dbReference type="PROSITE" id="PS50072">
    <property type="entry name" value="CSA_PPIASE_2"/>
    <property type="match status" value="1"/>
</dbReference>
<dbReference type="EC" id="5.2.1.8" evidence="2"/>
<keyword evidence="4" id="KW-0697">Rotamase</keyword>
<evidence type="ECO:0000256" key="6">
    <source>
        <dbReference type="SAM" id="MobiDB-lite"/>
    </source>
</evidence>
<gene>
    <name evidence="8" type="ORF">IV203_035890</name>
</gene>
<keyword evidence="5 8" id="KW-0413">Isomerase</keyword>
<dbReference type="InterPro" id="IPR002130">
    <property type="entry name" value="Cyclophilin-type_PPIase_dom"/>
</dbReference>
<dbReference type="Pfam" id="PF00160">
    <property type="entry name" value="Pro_isomerase"/>
    <property type="match status" value="1"/>
</dbReference>
<sequence>MILTYSAAGVIRISARKTNLPAIFCRVNNTTSSILPLSDSPSLRFLSSSSSETPTPPTSPPPPPKAKKSNLAWQVGTVFAVAGAYVVTKNAMALATKIEDDNYDEDTMTTPDGKPLCEATSRVYFDMSIDGNEAGRIVVGLYGNAVPKTVLNFETLAKGDTSHPRGAKLAYQGSTFHRIIPDFMIQGGDFTNHNGTGGLSIYGDKFEDEKLGLKLKHTGPGILSMANAGRNTNGSQFFITTKATPWLDGRHVVFGKVEEGMDVVQVIEKTCGSPSGKPLRLVKVERCGVLDKKAEEKDS</sequence>
<dbReference type="AlphaFoldDB" id="A0A9K3PVF1"/>
<evidence type="ECO:0000256" key="3">
    <source>
        <dbReference type="ARBA" id="ARBA00022729"/>
    </source>
</evidence>
<evidence type="ECO:0000259" key="7">
    <source>
        <dbReference type="PROSITE" id="PS50072"/>
    </source>
</evidence>
<reference evidence="8" key="2">
    <citation type="submission" date="2021-04" db="EMBL/GenBank/DDBJ databases">
        <authorList>
            <person name="Podell S."/>
        </authorList>
    </citation>
    <scope>NUCLEOTIDE SEQUENCE</scope>
    <source>
        <strain evidence="8">Hildebrandi</strain>
    </source>
</reference>
<accession>A0A9K3PVF1</accession>
<dbReference type="GO" id="GO:0006457">
    <property type="term" value="P:protein folding"/>
    <property type="evidence" value="ECO:0007669"/>
    <property type="project" value="InterPro"/>
</dbReference>
<evidence type="ECO:0000256" key="1">
    <source>
        <dbReference type="ARBA" id="ARBA00000971"/>
    </source>
</evidence>
<evidence type="ECO:0000256" key="2">
    <source>
        <dbReference type="ARBA" id="ARBA00013194"/>
    </source>
</evidence>
<keyword evidence="3" id="KW-0732">Signal</keyword>
<dbReference type="OrthoDB" id="193499at2759"/>
<evidence type="ECO:0000313" key="8">
    <source>
        <dbReference type="EMBL" id="KAG7360791.1"/>
    </source>
</evidence>
<dbReference type="InterPro" id="IPR020892">
    <property type="entry name" value="Cyclophilin-type_PPIase_CS"/>
</dbReference>
<feature type="compositionally biased region" description="Pro residues" evidence="6">
    <location>
        <begin position="54"/>
        <end position="64"/>
    </location>
</feature>
<reference evidence="8" key="1">
    <citation type="journal article" date="2021" name="Sci. Rep.">
        <title>Diploid genomic architecture of Nitzschia inconspicua, an elite biomass production diatom.</title>
        <authorList>
            <person name="Oliver A."/>
            <person name="Podell S."/>
            <person name="Pinowska A."/>
            <person name="Traller J.C."/>
            <person name="Smith S.R."/>
            <person name="McClure R."/>
            <person name="Beliaev A."/>
            <person name="Bohutskyi P."/>
            <person name="Hill E.A."/>
            <person name="Rabines A."/>
            <person name="Zheng H."/>
            <person name="Allen L.Z."/>
            <person name="Kuo A."/>
            <person name="Grigoriev I.V."/>
            <person name="Allen A.E."/>
            <person name="Hazlebeck D."/>
            <person name="Allen E.E."/>
        </authorList>
    </citation>
    <scope>NUCLEOTIDE SEQUENCE</scope>
    <source>
        <strain evidence="8">Hildebrandi</strain>
    </source>
</reference>
<dbReference type="EMBL" id="JAGRRH010000013">
    <property type="protein sequence ID" value="KAG7360791.1"/>
    <property type="molecule type" value="Genomic_DNA"/>
</dbReference>
<dbReference type="GO" id="GO:0016018">
    <property type="term" value="F:cyclosporin A binding"/>
    <property type="evidence" value="ECO:0007669"/>
    <property type="project" value="TreeGrafter"/>
</dbReference>
<name>A0A9K3PVF1_9STRA</name>
<feature type="domain" description="PPIase cyclophilin-type" evidence="7">
    <location>
        <begin position="124"/>
        <end position="289"/>
    </location>
</feature>
<feature type="region of interest" description="Disordered" evidence="6">
    <location>
        <begin position="45"/>
        <end position="69"/>
    </location>
</feature>
<dbReference type="FunFam" id="2.40.100.10:FF:000019">
    <property type="entry name" value="Peptidyl-prolyl cis-trans isomerase"/>
    <property type="match status" value="1"/>
</dbReference>
<comment type="catalytic activity">
    <reaction evidence="1">
        <text>[protein]-peptidylproline (omega=180) = [protein]-peptidylproline (omega=0)</text>
        <dbReference type="Rhea" id="RHEA:16237"/>
        <dbReference type="Rhea" id="RHEA-COMP:10747"/>
        <dbReference type="Rhea" id="RHEA-COMP:10748"/>
        <dbReference type="ChEBI" id="CHEBI:83833"/>
        <dbReference type="ChEBI" id="CHEBI:83834"/>
        <dbReference type="EC" id="5.2.1.8"/>
    </reaction>
</comment>
<dbReference type="Proteomes" id="UP000693970">
    <property type="component" value="Unassembled WGS sequence"/>
</dbReference>
<protein>
    <recommendedName>
        <fullName evidence="2">peptidylprolyl isomerase</fullName>
        <ecNumber evidence="2">5.2.1.8</ecNumber>
    </recommendedName>
</protein>
<dbReference type="PROSITE" id="PS00170">
    <property type="entry name" value="CSA_PPIASE_1"/>
    <property type="match status" value="1"/>
</dbReference>
<evidence type="ECO:0000256" key="4">
    <source>
        <dbReference type="ARBA" id="ARBA00023110"/>
    </source>
</evidence>